<keyword evidence="2" id="KW-1185">Reference proteome</keyword>
<dbReference type="EMBL" id="FKIF01000010">
    <property type="protein sequence ID" value="SAI74867.1"/>
    <property type="molecule type" value="Genomic_DNA"/>
</dbReference>
<evidence type="ECO:0000313" key="2">
    <source>
        <dbReference type="Proteomes" id="UP000076848"/>
    </source>
</evidence>
<dbReference type="AlphaFoldDB" id="A0A157SWP9"/>
<organism evidence="1 2">
    <name type="scientific">Bordetella ansorpii</name>
    <dbReference type="NCBI Taxonomy" id="288768"/>
    <lineage>
        <taxon>Bacteria</taxon>
        <taxon>Pseudomonadati</taxon>
        <taxon>Pseudomonadota</taxon>
        <taxon>Betaproteobacteria</taxon>
        <taxon>Burkholderiales</taxon>
        <taxon>Alcaligenaceae</taxon>
        <taxon>Bordetella</taxon>
    </lineage>
</organism>
<gene>
    <name evidence="1" type="ORF">SAMEA3906486_05585</name>
</gene>
<accession>A0A157SWP9</accession>
<name>A0A157SWP9_9BORD</name>
<proteinExistence type="predicted"/>
<dbReference type="RefSeq" id="WP_066134733.1">
    <property type="nucleotide sequence ID" value="NZ_FKIF01000010.1"/>
</dbReference>
<dbReference type="Proteomes" id="UP000076848">
    <property type="component" value="Unassembled WGS sequence"/>
</dbReference>
<dbReference type="STRING" id="288768.SAMEA3906486_05585"/>
<protein>
    <submittedName>
        <fullName evidence="1">Uncharacterized protein</fullName>
    </submittedName>
</protein>
<reference evidence="1 2" key="1">
    <citation type="submission" date="2016-04" db="EMBL/GenBank/DDBJ databases">
        <authorList>
            <consortium name="Pathogen Informatics"/>
        </authorList>
    </citation>
    <scope>NUCLEOTIDE SEQUENCE [LARGE SCALE GENOMIC DNA]</scope>
    <source>
        <strain evidence="1 2">H050680373</strain>
    </source>
</reference>
<sequence length="185" mass="20181">MSNNASPTRTIFVYTEEQRGNQLVESVVIGMLSDVSGSEKLIVVKDPQSGVQFVYRVQHETNNLDAAAITDLSPVLFDGRSSTQFSGINFRLGTPDNALRLLRGKPNWIQDKGCVLSVLLQNAAARRPILIGRHIQRDRITKIPGDAHIEYLADRFASASTLPEDDALAAATQPLCAQPTDAPEP</sequence>
<evidence type="ECO:0000313" key="1">
    <source>
        <dbReference type="EMBL" id="SAI74867.1"/>
    </source>
</evidence>